<dbReference type="InterPro" id="IPR041661">
    <property type="entry name" value="ZN622/Rei1/Reh1_Znf-C2H2"/>
</dbReference>
<evidence type="ECO:0000256" key="11">
    <source>
        <dbReference type="PROSITE-ProRule" id="PRU00042"/>
    </source>
</evidence>
<organism evidence="13 14">
    <name type="scientific">Nezara viridula</name>
    <name type="common">Southern green stink bug</name>
    <name type="synonym">Cimex viridulus</name>
    <dbReference type="NCBI Taxonomy" id="85310"/>
    <lineage>
        <taxon>Eukaryota</taxon>
        <taxon>Metazoa</taxon>
        <taxon>Ecdysozoa</taxon>
        <taxon>Arthropoda</taxon>
        <taxon>Hexapoda</taxon>
        <taxon>Insecta</taxon>
        <taxon>Pterygota</taxon>
        <taxon>Neoptera</taxon>
        <taxon>Paraneoptera</taxon>
        <taxon>Hemiptera</taxon>
        <taxon>Heteroptera</taxon>
        <taxon>Panheteroptera</taxon>
        <taxon>Pentatomomorpha</taxon>
        <taxon>Pentatomoidea</taxon>
        <taxon>Pentatomidae</taxon>
        <taxon>Pentatominae</taxon>
        <taxon>Nezara</taxon>
    </lineage>
</organism>
<accession>A0A9P0E8N0</accession>
<dbReference type="InterPro" id="IPR050688">
    <property type="entry name" value="Zinc_finger/UBP_domain"/>
</dbReference>
<feature type="domain" description="C2H2-type" evidence="12">
    <location>
        <begin position="123"/>
        <end position="151"/>
    </location>
</feature>
<gene>
    <name evidence="13" type="ORF">NEZAVI_LOCUS2996</name>
</gene>
<dbReference type="GO" id="GO:0010468">
    <property type="term" value="P:regulation of gene expression"/>
    <property type="evidence" value="ECO:0007669"/>
    <property type="project" value="TreeGrafter"/>
</dbReference>
<keyword evidence="9" id="KW-0804">Transcription</keyword>
<dbReference type="SMART" id="SM00355">
    <property type="entry name" value="ZnF_C2H2"/>
    <property type="match status" value="6"/>
</dbReference>
<dbReference type="AlphaFoldDB" id="A0A9P0E8N0"/>
<keyword evidence="10" id="KW-0539">Nucleus</keyword>
<keyword evidence="14" id="KW-1185">Reference proteome</keyword>
<comment type="subcellular location">
    <subcellularLocation>
        <location evidence="1">Nucleus</location>
    </subcellularLocation>
</comment>
<feature type="domain" description="C2H2-type" evidence="12">
    <location>
        <begin position="199"/>
        <end position="227"/>
    </location>
</feature>
<evidence type="ECO:0000256" key="7">
    <source>
        <dbReference type="ARBA" id="ARBA00023015"/>
    </source>
</evidence>
<evidence type="ECO:0000256" key="9">
    <source>
        <dbReference type="ARBA" id="ARBA00023163"/>
    </source>
</evidence>
<keyword evidence="3" id="KW-0479">Metal-binding</keyword>
<evidence type="ECO:0000256" key="8">
    <source>
        <dbReference type="ARBA" id="ARBA00023125"/>
    </source>
</evidence>
<dbReference type="InterPro" id="IPR036236">
    <property type="entry name" value="Znf_C2H2_sf"/>
</dbReference>
<feature type="domain" description="C2H2-type" evidence="12">
    <location>
        <begin position="170"/>
        <end position="198"/>
    </location>
</feature>
<evidence type="ECO:0000256" key="5">
    <source>
        <dbReference type="ARBA" id="ARBA00022771"/>
    </source>
</evidence>
<evidence type="ECO:0000256" key="1">
    <source>
        <dbReference type="ARBA" id="ARBA00004123"/>
    </source>
</evidence>
<dbReference type="Proteomes" id="UP001152798">
    <property type="component" value="Chromosome 1"/>
</dbReference>
<dbReference type="GO" id="GO:0003677">
    <property type="term" value="F:DNA binding"/>
    <property type="evidence" value="ECO:0007669"/>
    <property type="project" value="UniProtKB-KW"/>
</dbReference>
<evidence type="ECO:0000256" key="2">
    <source>
        <dbReference type="ARBA" id="ARBA00006991"/>
    </source>
</evidence>
<evidence type="ECO:0000313" key="13">
    <source>
        <dbReference type="EMBL" id="CAH1392118.1"/>
    </source>
</evidence>
<dbReference type="Gene3D" id="3.30.160.60">
    <property type="entry name" value="Classic Zinc Finger"/>
    <property type="match status" value="3"/>
</dbReference>
<comment type="similarity">
    <text evidence="2">Belongs to the krueppel C2H2-type zinc-finger protein family.</text>
</comment>
<evidence type="ECO:0000256" key="4">
    <source>
        <dbReference type="ARBA" id="ARBA00022737"/>
    </source>
</evidence>
<dbReference type="EMBL" id="OV725077">
    <property type="protein sequence ID" value="CAH1392118.1"/>
    <property type="molecule type" value="Genomic_DNA"/>
</dbReference>
<dbReference type="SUPFAM" id="SSF57667">
    <property type="entry name" value="beta-beta-alpha zinc fingers"/>
    <property type="match status" value="2"/>
</dbReference>
<evidence type="ECO:0000256" key="3">
    <source>
        <dbReference type="ARBA" id="ARBA00022723"/>
    </source>
</evidence>
<dbReference type="Pfam" id="PF12756">
    <property type="entry name" value="zf-C2H2_2"/>
    <property type="match status" value="1"/>
</dbReference>
<sequence length="254" mass="30342">MSFGYFEEQGQDRRESYFLSEGNKLGDSKFTCFYCGNESNCLKKLRAHIKTTHTGPKRISDQSKIYEAIIIYSCRYCDYRTNDNSLYSNHLRKHLAEIPVTKKLICSKELKICNHQFKIKHRFRCPYCSFKTSDNERIRQHMCSCHENQRPYHYLRERTRPHEGRQFVYHPCPECRYCAGRSGTLRRHIMAKHTNERPYHCTECNYQATQNETLRRHVLARHTKEKPHHCPRCTYSAVQLGTLKYHVKSKHNLL</sequence>
<dbReference type="InterPro" id="IPR013087">
    <property type="entry name" value="Znf_C2H2_type"/>
</dbReference>
<dbReference type="GO" id="GO:0008270">
    <property type="term" value="F:zinc ion binding"/>
    <property type="evidence" value="ECO:0007669"/>
    <property type="project" value="UniProtKB-KW"/>
</dbReference>
<feature type="domain" description="C2H2-type" evidence="12">
    <location>
        <begin position="72"/>
        <end position="99"/>
    </location>
</feature>
<proteinExistence type="inferred from homology"/>
<dbReference type="PANTHER" id="PTHR24403:SF67">
    <property type="entry name" value="FI01116P-RELATED"/>
    <property type="match status" value="1"/>
</dbReference>
<dbReference type="OrthoDB" id="3561125at2759"/>
<dbReference type="PROSITE" id="PS50157">
    <property type="entry name" value="ZINC_FINGER_C2H2_2"/>
    <property type="match status" value="5"/>
</dbReference>
<dbReference type="GO" id="GO:0005634">
    <property type="term" value="C:nucleus"/>
    <property type="evidence" value="ECO:0007669"/>
    <property type="project" value="UniProtKB-SubCell"/>
</dbReference>
<keyword evidence="4" id="KW-0677">Repeat</keyword>
<name>A0A9P0E8N0_NEZVI</name>
<dbReference type="FunFam" id="3.30.160.60:FF:000075">
    <property type="entry name" value="Putative zinc finger protein 536"/>
    <property type="match status" value="1"/>
</dbReference>
<protein>
    <recommendedName>
        <fullName evidence="12">C2H2-type domain-containing protein</fullName>
    </recommendedName>
</protein>
<feature type="domain" description="C2H2-type" evidence="12">
    <location>
        <begin position="30"/>
        <end position="58"/>
    </location>
</feature>
<keyword evidence="7" id="KW-0805">Transcription regulation</keyword>
<evidence type="ECO:0000259" key="12">
    <source>
        <dbReference type="PROSITE" id="PS50157"/>
    </source>
</evidence>
<reference evidence="13" key="1">
    <citation type="submission" date="2022-01" db="EMBL/GenBank/DDBJ databases">
        <authorList>
            <person name="King R."/>
        </authorList>
    </citation>
    <scope>NUCLEOTIDE SEQUENCE</scope>
</reference>
<evidence type="ECO:0000313" key="14">
    <source>
        <dbReference type="Proteomes" id="UP001152798"/>
    </source>
</evidence>
<dbReference type="PANTHER" id="PTHR24403">
    <property type="entry name" value="ZINC FINGER PROTEIN"/>
    <property type="match status" value="1"/>
</dbReference>
<keyword evidence="8" id="KW-0238">DNA-binding</keyword>
<evidence type="ECO:0000256" key="10">
    <source>
        <dbReference type="ARBA" id="ARBA00023242"/>
    </source>
</evidence>
<keyword evidence="5 11" id="KW-0863">Zinc-finger</keyword>
<evidence type="ECO:0000256" key="6">
    <source>
        <dbReference type="ARBA" id="ARBA00022833"/>
    </source>
</evidence>
<keyword evidence="6" id="KW-0862">Zinc</keyword>